<gene>
    <name evidence="3" type="ORF">ACFOOI_08580</name>
</gene>
<sequence length="394" mass="45966">MKYIISILLIFSSLINAFCETVGPKNEYVVLQDYKYLWTTYDSDLKSFTPYIKENSQDTEVYSLEIPISDFHKSYLLIKSDLDNTYLFLDYKLSEKLKKDTWKILPIESLLKTYKKPKVILSVFGHQNPERIQVYMAYPKNETSIAAATAKKNPFNFLPRNITPYFSSLVLIFIITTTMMTFLSNNYTKAFRRFYSFKDLTSFMIKETSFLVNKPLDRPNMMFVIFLSMIIGFITMMSSNKGLDIFSSGFIFQSGDTFGVYITNFFKVCILIFTLFVLKYFFIKIIGKLFNIEKVVDIHFFKLIQTSVFFFSGLLIVFLFAQNIFIPLKENFLTIATAVISIFYLLRVLVIYFTINRTSNIKTLYLISYLCIVELLPTLIGLRYITTSLNIVNT</sequence>
<name>A0ABV7YV07_9BACT</name>
<feature type="transmembrane region" description="Helical" evidence="1">
    <location>
        <begin position="258"/>
        <end position="282"/>
    </location>
</feature>
<dbReference type="EMBL" id="JBHRYQ010000001">
    <property type="protein sequence ID" value="MFC3810707.1"/>
    <property type="molecule type" value="Genomic_DNA"/>
</dbReference>
<keyword evidence="2" id="KW-0732">Signal</keyword>
<keyword evidence="1" id="KW-1133">Transmembrane helix</keyword>
<keyword evidence="4" id="KW-1185">Reference proteome</keyword>
<accession>A0ABV7YV07</accession>
<keyword evidence="1" id="KW-0472">Membrane</keyword>
<dbReference type="InterPro" id="IPR025367">
    <property type="entry name" value="DUF4271"/>
</dbReference>
<dbReference type="Pfam" id="PF14093">
    <property type="entry name" value="DUF4271"/>
    <property type="match status" value="1"/>
</dbReference>
<evidence type="ECO:0000313" key="3">
    <source>
        <dbReference type="EMBL" id="MFC3810707.1"/>
    </source>
</evidence>
<feature type="transmembrane region" description="Helical" evidence="1">
    <location>
        <begin position="364"/>
        <end position="385"/>
    </location>
</feature>
<feature type="transmembrane region" description="Helical" evidence="1">
    <location>
        <begin position="162"/>
        <end position="183"/>
    </location>
</feature>
<comment type="caution">
    <text evidence="3">The sequence shown here is derived from an EMBL/GenBank/DDBJ whole genome shotgun (WGS) entry which is preliminary data.</text>
</comment>
<feature type="transmembrane region" description="Helical" evidence="1">
    <location>
        <begin position="332"/>
        <end position="352"/>
    </location>
</feature>
<reference evidence="4" key="1">
    <citation type="journal article" date="2019" name="Int. J. Syst. Evol. Microbiol.">
        <title>The Global Catalogue of Microorganisms (GCM) 10K type strain sequencing project: providing services to taxonomists for standard genome sequencing and annotation.</title>
        <authorList>
            <consortium name="The Broad Institute Genomics Platform"/>
            <consortium name="The Broad Institute Genome Sequencing Center for Infectious Disease"/>
            <person name="Wu L."/>
            <person name="Ma J."/>
        </authorList>
    </citation>
    <scope>NUCLEOTIDE SEQUENCE [LARGE SCALE GENOMIC DNA]</scope>
    <source>
        <strain evidence="4">CECT 7956</strain>
    </source>
</reference>
<dbReference type="Proteomes" id="UP001595616">
    <property type="component" value="Unassembled WGS sequence"/>
</dbReference>
<evidence type="ECO:0000256" key="1">
    <source>
        <dbReference type="SAM" id="Phobius"/>
    </source>
</evidence>
<feature type="transmembrane region" description="Helical" evidence="1">
    <location>
        <begin position="303"/>
        <end position="326"/>
    </location>
</feature>
<feature type="signal peptide" evidence="2">
    <location>
        <begin position="1"/>
        <end position="17"/>
    </location>
</feature>
<organism evidence="3 4">
    <name type="scientific">Lacihabitans lacunae</name>
    <dbReference type="NCBI Taxonomy" id="1028214"/>
    <lineage>
        <taxon>Bacteria</taxon>
        <taxon>Pseudomonadati</taxon>
        <taxon>Bacteroidota</taxon>
        <taxon>Cytophagia</taxon>
        <taxon>Cytophagales</taxon>
        <taxon>Leadbetterellaceae</taxon>
        <taxon>Lacihabitans</taxon>
    </lineage>
</organism>
<proteinExistence type="predicted"/>
<evidence type="ECO:0000313" key="4">
    <source>
        <dbReference type="Proteomes" id="UP001595616"/>
    </source>
</evidence>
<dbReference type="RefSeq" id="WP_379837055.1">
    <property type="nucleotide sequence ID" value="NZ_JBHRYQ010000001.1"/>
</dbReference>
<protein>
    <submittedName>
        <fullName evidence="3">DUF4271 domain-containing protein</fullName>
    </submittedName>
</protein>
<feature type="transmembrane region" description="Helical" evidence="1">
    <location>
        <begin position="221"/>
        <end position="238"/>
    </location>
</feature>
<keyword evidence="1" id="KW-0812">Transmembrane</keyword>
<evidence type="ECO:0000256" key="2">
    <source>
        <dbReference type="SAM" id="SignalP"/>
    </source>
</evidence>
<feature type="chain" id="PRO_5046241384" evidence="2">
    <location>
        <begin position="18"/>
        <end position="394"/>
    </location>
</feature>